<dbReference type="GeneTree" id="ENSGT00940000155899"/>
<dbReference type="InterPro" id="IPR050561">
    <property type="entry name" value="PTP"/>
</dbReference>
<dbReference type="PROSITE" id="PS50056">
    <property type="entry name" value="TYR_PHOSPHATASE_2"/>
    <property type="match status" value="1"/>
</dbReference>
<feature type="compositionally biased region" description="Polar residues" evidence="17">
    <location>
        <begin position="370"/>
        <end position="385"/>
    </location>
</feature>
<comment type="catalytic activity">
    <reaction evidence="16">
        <text>O-phospho-L-threonyl-[protein] + H2O = L-threonyl-[protein] + phosphate</text>
        <dbReference type="Rhea" id="RHEA:47004"/>
        <dbReference type="Rhea" id="RHEA-COMP:11060"/>
        <dbReference type="Rhea" id="RHEA-COMP:11605"/>
        <dbReference type="ChEBI" id="CHEBI:15377"/>
        <dbReference type="ChEBI" id="CHEBI:30013"/>
        <dbReference type="ChEBI" id="CHEBI:43474"/>
        <dbReference type="ChEBI" id="CHEBI:61977"/>
        <dbReference type="EC" id="3.1.3.16"/>
    </reaction>
</comment>
<keyword evidence="10" id="KW-0206">Cytoskeleton</keyword>
<keyword evidence="7" id="KW-0132">Cell division</keyword>
<feature type="domain" description="Tyrosine specific protein phosphatases" evidence="19">
    <location>
        <begin position="277"/>
        <end position="339"/>
    </location>
</feature>
<keyword evidence="8" id="KW-0378">Hydrolase</keyword>
<dbReference type="InterPro" id="IPR000387">
    <property type="entry name" value="Tyr_Pase_dom"/>
</dbReference>
<dbReference type="GO" id="GO:0007605">
    <property type="term" value="P:sensory perception of sound"/>
    <property type="evidence" value="ECO:0007669"/>
    <property type="project" value="UniProtKB-ARBA"/>
</dbReference>
<dbReference type="SUPFAM" id="SSF52799">
    <property type="entry name" value="(Phosphotyrosine protein) phosphatases II"/>
    <property type="match status" value="2"/>
</dbReference>
<evidence type="ECO:0000256" key="9">
    <source>
        <dbReference type="ARBA" id="ARBA00022912"/>
    </source>
</evidence>
<keyword evidence="13" id="KW-0131">Cell cycle</keyword>
<evidence type="ECO:0000313" key="21">
    <source>
        <dbReference type="Proteomes" id="UP000694557"/>
    </source>
</evidence>
<comment type="catalytic activity">
    <reaction evidence="15">
        <text>O-phospho-L-seryl-[protein] + H2O = L-seryl-[protein] + phosphate</text>
        <dbReference type="Rhea" id="RHEA:20629"/>
        <dbReference type="Rhea" id="RHEA-COMP:9863"/>
        <dbReference type="Rhea" id="RHEA-COMP:11604"/>
        <dbReference type="ChEBI" id="CHEBI:15377"/>
        <dbReference type="ChEBI" id="CHEBI:29999"/>
        <dbReference type="ChEBI" id="CHEBI:43474"/>
        <dbReference type="ChEBI" id="CHEBI:83421"/>
        <dbReference type="EC" id="3.1.3.16"/>
    </reaction>
</comment>
<accession>A0A8C7G4V7</accession>
<comment type="similarity">
    <text evidence="4">Belongs to the protein-tyrosine phosphatase family. Non-receptor class CDC14 subfamily.</text>
</comment>
<comment type="subcellular location">
    <subcellularLocation>
        <location evidence="14">Cell projection</location>
        <location evidence="14">Kinocilium</location>
    </subcellularLocation>
    <subcellularLocation>
        <location evidence="2">Cytoplasm</location>
        <location evidence="2">Cytoskeleton</location>
        <location evidence="2">Microtubule organizing center</location>
        <location evidence="2">Centrosome</location>
    </subcellularLocation>
    <subcellularLocation>
        <location evidence="3">Cytoplasm</location>
        <location evidence="3">Cytoskeleton</location>
        <location evidence="3">Spindle pole</location>
    </subcellularLocation>
    <subcellularLocation>
        <location evidence="1">Nucleus</location>
    </subcellularLocation>
</comment>
<evidence type="ECO:0000256" key="7">
    <source>
        <dbReference type="ARBA" id="ARBA00022618"/>
    </source>
</evidence>
<evidence type="ECO:0000256" key="3">
    <source>
        <dbReference type="ARBA" id="ARBA00004647"/>
    </source>
</evidence>
<keyword evidence="9" id="KW-0904">Protein phosphatase</keyword>
<dbReference type="InterPro" id="IPR020422">
    <property type="entry name" value="TYR_PHOSPHATASE_DUAL_dom"/>
</dbReference>
<evidence type="ECO:0000256" key="6">
    <source>
        <dbReference type="ARBA" id="ARBA00022553"/>
    </source>
</evidence>
<feature type="compositionally biased region" description="Low complexity" evidence="17">
    <location>
        <begin position="426"/>
        <end position="458"/>
    </location>
</feature>
<keyword evidence="12" id="KW-0966">Cell projection</keyword>
<organism evidence="20 21">
    <name type="scientific">Oncorhynchus kisutch</name>
    <name type="common">Coho salmon</name>
    <name type="synonym">Salmo kisutch</name>
    <dbReference type="NCBI Taxonomy" id="8019"/>
    <lineage>
        <taxon>Eukaryota</taxon>
        <taxon>Metazoa</taxon>
        <taxon>Chordata</taxon>
        <taxon>Craniata</taxon>
        <taxon>Vertebrata</taxon>
        <taxon>Euteleostomi</taxon>
        <taxon>Actinopterygii</taxon>
        <taxon>Neopterygii</taxon>
        <taxon>Teleostei</taxon>
        <taxon>Protacanthopterygii</taxon>
        <taxon>Salmoniformes</taxon>
        <taxon>Salmonidae</taxon>
        <taxon>Salmoninae</taxon>
        <taxon>Oncorhynchus</taxon>
    </lineage>
</organism>
<dbReference type="SMART" id="SM00404">
    <property type="entry name" value="PTPc_motif"/>
    <property type="match status" value="1"/>
</dbReference>
<keyword evidence="11" id="KW-0539">Nucleus</keyword>
<evidence type="ECO:0000256" key="1">
    <source>
        <dbReference type="ARBA" id="ARBA00004123"/>
    </source>
</evidence>
<dbReference type="GO" id="GO:0000922">
    <property type="term" value="C:spindle pole"/>
    <property type="evidence" value="ECO:0007669"/>
    <property type="project" value="UniProtKB-SubCell"/>
</dbReference>
<dbReference type="InterPro" id="IPR029021">
    <property type="entry name" value="Prot-tyrosine_phosphatase-like"/>
</dbReference>
<dbReference type="PANTHER" id="PTHR23339">
    <property type="entry name" value="TYROSINE SPECIFIC PROTEIN PHOSPHATASE AND DUAL SPECIFICITY PROTEIN PHOSPHATASE"/>
    <property type="match status" value="1"/>
</dbReference>
<dbReference type="Ensembl" id="ENSOKIT00005040064.1">
    <property type="protein sequence ID" value="ENSOKIP00005037967.1"/>
    <property type="gene ID" value="ENSOKIG00005016129.1"/>
</dbReference>
<keyword evidence="6" id="KW-0597">Phosphoprotein</keyword>
<evidence type="ECO:0000256" key="4">
    <source>
        <dbReference type="ARBA" id="ARBA00007315"/>
    </source>
</evidence>
<evidence type="ECO:0000259" key="19">
    <source>
        <dbReference type="PROSITE" id="PS50056"/>
    </source>
</evidence>
<dbReference type="PROSITE" id="PS50054">
    <property type="entry name" value="TYR_PHOSPHATASE_DUAL"/>
    <property type="match status" value="1"/>
</dbReference>
<dbReference type="InterPro" id="IPR016130">
    <property type="entry name" value="Tyr_Pase_AS"/>
</dbReference>
<dbReference type="CDD" id="cd17657">
    <property type="entry name" value="CDC14_N"/>
    <property type="match status" value="1"/>
</dbReference>
<dbReference type="SMART" id="SM00195">
    <property type="entry name" value="DSPc"/>
    <property type="match status" value="1"/>
</dbReference>
<evidence type="ECO:0000256" key="8">
    <source>
        <dbReference type="ARBA" id="ARBA00022801"/>
    </source>
</evidence>
<evidence type="ECO:0000256" key="10">
    <source>
        <dbReference type="ARBA" id="ARBA00023212"/>
    </source>
</evidence>
<dbReference type="FunFam" id="3.90.190.10:FF:000032">
    <property type="entry name" value="dual specificity protein phosphatase CDC14A isoform X1"/>
    <property type="match status" value="1"/>
</dbReference>
<dbReference type="GO" id="GO:0004722">
    <property type="term" value="F:protein serine/threonine phosphatase activity"/>
    <property type="evidence" value="ECO:0007669"/>
    <property type="project" value="UniProtKB-EC"/>
</dbReference>
<dbReference type="PROSITE" id="PS00383">
    <property type="entry name" value="TYR_PHOSPHATASE_1"/>
    <property type="match status" value="1"/>
</dbReference>
<proteinExistence type="inferred from homology"/>
<evidence type="ECO:0000256" key="14">
    <source>
        <dbReference type="ARBA" id="ARBA00037822"/>
    </source>
</evidence>
<keyword evidence="21" id="KW-1185">Reference proteome</keyword>
<dbReference type="FunFam" id="3.90.190.10:FF:000006">
    <property type="entry name" value="Dual specificity protein phosphatase CDC14B"/>
    <property type="match status" value="1"/>
</dbReference>
<sequence>MPLDSLKHSAILSTLFKMADDIELIGASEFIKDRLYFATLRSKPKSTANTHYFCTDDEFIYENFYADFGPLHLAMLYRYCCKLNKKLKSFTLTRKRIVHYTSFDQRKRANAAVLIGAYAVIYLKKTPEEAYRALISGSNSSYLPFRDASFGNCTYNLTILDCLQGIRKALQHGFFDFESFDVDEYEHYERVENGDFNWIVPGKFLAFSGPHPKSKIENGYPLHAPEAYFPYFRQHNVTSVVRLNKKIYDAQRFTDAGFDHYDLFFVDGSTPSDIITRRFLHICESTDGAVAVHCKAGLGRTGTLIGCYLMKHYRFTAAETIAWIRVCRPGSVIGPQQHFLDERQAAMWMQGDVQRSQQKQLSGVSRLTSSMDDLTLNPTHTTSPENGLCMTQGDKLRALKGRRQPRSATTGALRMNLGVGTQGTISPLKSSKVPSSSASASAKRIGSSSSSASNLKSSSINSRLASSLGNLYAANGGEDNKKLPFAPTSSPPSSPPSSIANNNQYNSSPAGIFSHGGLAGAPHHAAGRLGPRPEDYGPYRSQKGGYSGLSGPSGRYLSRSIPVSVFAPHLKKQNSNSSIFWVFPL</sequence>
<feature type="region of interest" description="Disordered" evidence="17">
    <location>
        <begin position="370"/>
        <end position="458"/>
    </location>
</feature>
<evidence type="ECO:0000256" key="12">
    <source>
        <dbReference type="ARBA" id="ARBA00023273"/>
    </source>
</evidence>
<reference evidence="20" key="2">
    <citation type="submission" date="2025-09" db="UniProtKB">
        <authorList>
            <consortium name="Ensembl"/>
        </authorList>
    </citation>
    <scope>IDENTIFICATION</scope>
</reference>
<feature type="region of interest" description="Disordered" evidence="17">
    <location>
        <begin position="479"/>
        <end position="551"/>
    </location>
</feature>
<dbReference type="Pfam" id="PF14671">
    <property type="entry name" value="DSPn"/>
    <property type="match status" value="1"/>
</dbReference>
<evidence type="ECO:0000256" key="11">
    <source>
        <dbReference type="ARBA" id="ARBA00023242"/>
    </source>
</evidence>
<dbReference type="GO" id="GO:0005634">
    <property type="term" value="C:nucleus"/>
    <property type="evidence" value="ECO:0007669"/>
    <property type="project" value="UniProtKB-SubCell"/>
</dbReference>
<evidence type="ECO:0000256" key="5">
    <source>
        <dbReference type="ARBA" id="ARBA00022490"/>
    </source>
</evidence>
<dbReference type="InterPro" id="IPR044506">
    <property type="entry name" value="CDC14_C"/>
</dbReference>
<dbReference type="GO" id="GO:0005813">
    <property type="term" value="C:centrosome"/>
    <property type="evidence" value="ECO:0007669"/>
    <property type="project" value="UniProtKB-SubCell"/>
</dbReference>
<dbReference type="InterPro" id="IPR029260">
    <property type="entry name" value="DSPn"/>
</dbReference>
<evidence type="ECO:0000256" key="15">
    <source>
        <dbReference type="ARBA" id="ARBA00047761"/>
    </source>
</evidence>
<dbReference type="GO" id="GO:0051301">
    <property type="term" value="P:cell division"/>
    <property type="evidence" value="ECO:0007669"/>
    <property type="project" value="UniProtKB-KW"/>
</dbReference>
<evidence type="ECO:0000256" key="16">
    <source>
        <dbReference type="ARBA" id="ARBA00048336"/>
    </source>
</evidence>
<dbReference type="Pfam" id="PF22785">
    <property type="entry name" value="Tc-R-P"/>
    <property type="match status" value="1"/>
</dbReference>
<feature type="compositionally biased region" description="Polar residues" evidence="17">
    <location>
        <begin position="499"/>
        <end position="509"/>
    </location>
</feature>
<name>A0A8C7G4V7_ONCKI</name>
<reference evidence="20" key="1">
    <citation type="submission" date="2025-08" db="UniProtKB">
        <authorList>
            <consortium name="Ensembl"/>
        </authorList>
    </citation>
    <scope>IDENTIFICATION</scope>
</reference>
<dbReference type="Proteomes" id="UP000694557">
    <property type="component" value="Unassembled WGS sequence"/>
</dbReference>
<feature type="domain" description="Tyrosine-protein phosphatase" evidence="18">
    <location>
        <begin position="195"/>
        <end position="352"/>
    </location>
</feature>
<dbReference type="InterPro" id="IPR003595">
    <property type="entry name" value="Tyr_Pase_cat"/>
</dbReference>
<gene>
    <name evidence="20" type="primary">CDC14A</name>
    <name evidence="20" type="synonym">cdc14ab</name>
</gene>
<protein>
    <submittedName>
        <fullName evidence="20">Cell division cycle 14Ab</fullName>
    </submittedName>
</protein>
<feature type="compositionally biased region" description="Low complexity" evidence="17">
    <location>
        <begin position="520"/>
        <end position="530"/>
    </location>
</feature>
<evidence type="ECO:0000259" key="18">
    <source>
        <dbReference type="PROSITE" id="PS50054"/>
    </source>
</evidence>
<dbReference type="Gene3D" id="3.90.190.10">
    <property type="entry name" value="Protein tyrosine phosphatase superfamily"/>
    <property type="match status" value="2"/>
</dbReference>
<evidence type="ECO:0000256" key="13">
    <source>
        <dbReference type="ARBA" id="ARBA00023306"/>
    </source>
</evidence>
<evidence type="ECO:0000256" key="2">
    <source>
        <dbReference type="ARBA" id="ARBA00004300"/>
    </source>
</evidence>
<dbReference type="GO" id="GO:0060091">
    <property type="term" value="C:kinocilium"/>
    <property type="evidence" value="ECO:0007669"/>
    <property type="project" value="UniProtKB-SubCell"/>
</dbReference>
<keyword evidence="5" id="KW-0963">Cytoplasm</keyword>
<evidence type="ECO:0000313" key="20">
    <source>
        <dbReference type="Ensembl" id="ENSOKIP00005037967.1"/>
    </source>
</evidence>
<dbReference type="CDD" id="cd14499">
    <property type="entry name" value="CDC14_C"/>
    <property type="match status" value="1"/>
</dbReference>
<evidence type="ECO:0000256" key="17">
    <source>
        <dbReference type="SAM" id="MobiDB-lite"/>
    </source>
</evidence>
<dbReference type="AlphaFoldDB" id="A0A8C7G4V7"/>